<accession>A0A8J6JDG7</accession>
<name>A0A8J6JDG7_9FIRM</name>
<proteinExistence type="predicted"/>
<reference evidence="2" key="1">
    <citation type="submission" date="2020-08" db="EMBL/GenBank/DDBJ databases">
        <title>Genome public.</title>
        <authorList>
            <person name="Liu C."/>
            <person name="Sun Q."/>
        </authorList>
    </citation>
    <scope>NUCLEOTIDE SEQUENCE</scope>
    <source>
        <strain evidence="2">NSJ-52</strain>
    </source>
</reference>
<organism evidence="2 3">
    <name type="scientific">Lawsonibacter faecis</name>
    <dbReference type="NCBI Taxonomy" id="2763052"/>
    <lineage>
        <taxon>Bacteria</taxon>
        <taxon>Bacillati</taxon>
        <taxon>Bacillota</taxon>
        <taxon>Clostridia</taxon>
        <taxon>Eubacteriales</taxon>
        <taxon>Oscillospiraceae</taxon>
        <taxon>Lawsonibacter</taxon>
    </lineage>
</organism>
<dbReference type="AlphaFoldDB" id="A0A8J6JDG7"/>
<evidence type="ECO:0000256" key="1">
    <source>
        <dbReference type="SAM" id="SignalP"/>
    </source>
</evidence>
<keyword evidence="3" id="KW-1185">Reference proteome</keyword>
<comment type="caution">
    <text evidence="2">The sequence shown here is derived from an EMBL/GenBank/DDBJ whole genome shotgun (WGS) entry which is preliminary data.</text>
</comment>
<feature type="signal peptide" evidence="1">
    <location>
        <begin position="1"/>
        <end position="28"/>
    </location>
</feature>
<keyword evidence="1" id="KW-0732">Signal</keyword>
<evidence type="ECO:0000313" key="2">
    <source>
        <dbReference type="EMBL" id="MBC5737486.1"/>
    </source>
</evidence>
<gene>
    <name evidence="2" type="ORF">H8S62_10760</name>
</gene>
<dbReference type="Proteomes" id="UP000607645">
    <property type="component" value="Unassembled WGS sequence"/>
</dbReference>
<evidence type="ECO:0000313" key="3">
    <source>
        <dbReference type="Proteomes" id="UP000607645"/>
    </source>
</evidence>
<dbReference type="PROSITE" id="PS51257">
    <property type="entry name" value="PROKAR_LIPOPROTEIN"/>
    <property type="match status" value="1"/>
</dbReference>
<protein>
    <submittedName>
        <fullName evidence="2">Uncharacterized protein</fullName>
    </submittedName>
</protein>
<dbReference type="EMBL" id="JACOPQ010000007">
    <property type="protein sequence ID" value="MBC5737486.1"/>
    <property type="molecule type" value="Genomic_DNA"/>
</dbReference>
<sequence>MYHDHKRLLALALSVTVAFSCVSPAAGAYMAPSAAATSSAIQLGTYLTKEMNYFAKGDSRIPIDGWVRDARTFGGDLALLPFRKLPAEVKDLFGDIGSDVSIALKDADGVYWVALGGKGIVRVDFTEADTRDVFQYFFGPRYIYDGNSPEESVVTGLRSDGEHGIWVESREGVVHIRMVERTLREKADVNGQINDKLTTFRGSIIDAYVKPYDMGNNDSDGAPTSDTSLDPNTSEWQSIVEPDGSVRMFQQLSKYGDNNDSYWTGVSLLGYGNEYEALRNSDDPADQLAAEQARDRIVKGAMNCMALTKLNGTGDGFVMRNYKFKGEPGNDNGSVNGKITYHLFKDSGNTDEAKLEEGDRFIVRKMGNMNNPRNGAEVKYFPSDLYFGDGLPNFAMGVETAQAAGSGVKMDPVTGEPMKDPDGSFIAISSPGYMLLGDVYNPDMGLGKDDPVIAEARKDVKVYTPYVSATTPVYQDGPDGEPVRQPDRDYDWAFSYQAQEDVSEKYPELVAKFAEPDPNQPTRPGYDVPANMTNLTYYTDTSSEEPTGQFASYFTLYHYVIKPELADSNTSSARRAEDESMLKLLRDSAATTLNHIIDNGYVLMDPCGHQSTWGKWNRDYFNWDCDPDTEGIQNHVFMPDAVLNASEMFMFTRVTMELLEDVKDDVTTSTGINMSGLNMTGKDLVAGTDGYATYKSAYDKAAAEYAKMKQPLQPDRPMNQLTPIIPNDPANGVGYLELMQQFNERNMLMIQYWIDDIAFTLDDIEKNSGRVSLEAATVSMTAHDHYNGDEPVAEEDIEYLRSALRTYQDAYQNKDSAAVGNFSDALMYFCVYAPLSILTRGESDVYPGVVDAFSQIYDGQLKAQEIPFNAYLMKTLDPNHPGIDQDVMDATRQLIRTPQYLMKYSGEGSYNGVYRKDTLWFELMDWYDHETSGSTNVYPFDERRVSKFNTNILAVDDADYEDCASDFNNGKKTSDYTATIYMYDPSPYTTGYWLGINNGFIEETVKSTGSAVQTYTYDQVKALFSSEGAQGAVKQYIDFLEDSSYGTGNDAAFSALDLANTETFVNKDFALSPSLFPSLRNVAASCLTEDRSTLWLAYQSGGVDVVNIRTGDSTHFEADALSKGQALLLVYDEDRDAAFLITERGVSQINA</sequence>
<dbReference type="RefSeq" id="WP_155148867.1">
    <property type="nucleotide sequence ID" value="NZ_JACOPQ010000007.1"/>
</dbReference>
<feature type="chain" id="PRO_5035294696" evidence="1">
    <location>
        <begin position="29"/>
        <end position="1151"/>
    </location>
</feature>